<keyword evidence="7 9" id="KW-0472">Membrane</keyword>
<dbReference type="Proteomes" id="UP000554286">
    <property type="component" value="Unassembled WGS sequence"/>
</dbReference>
<keyword evidence="11" id="KW-1185">Reference proteome</keyword>
<name>A0A7W6W9Q1_9PROT</name>
<dbReference type="Pfam" id="PF05128">
    <property type="entry name" value="DUF697"/>
    <property type="match status" value="1"/>
</dbReference>
<comment type="similarity">
    <text evidence="2">Belongs to the UPF0283 family.</text>
</comment>
<keyword evidence="6 9" id="KW-1133">Transmembrane helix</keyword>
<keyword evidence="4" id="KW-0997">Cell inner membrane</keyword>
<dbReference type="RefSeq" id="WP_184043341.1">
    <property type="nucleotide sequence ID" value="NZ_JACIGK010000008.1"/>
</dbReference>
<feature type="transmembrane region" description="Helical" evidence="9">
    <location>
        <begin position="86"/>
        <end position="107"/>
    </location>
</feature>
<feature type="region of interest" description="Disordered" evidence="8">
    <location>
        <begin position="50"/>
        <end position="72"/>
    </location>
</feature>
<evidence type="ECO:0000256" key="7">
    <source>
        <dbReference type="ARBA" id="ARBA00023136"/>
    </source>
</evidence>
<organism evidence="10 11">
    <name type="scientific">Roseospira visakhapatnamensis</name>
    <dbReference type="NCBI Taxonomy" id="390880"/>
    <lineage>
        <taxon>Bacteria</taxon>
        <taxon>Pseudomonadati</taxon>
        <taxon>Pseudomonadota</taxon>
        <taxon>Alphaproteobacteria</taxon>
        <taxon>Rhodospirillales</taxon>
        <taxon>Rhodospirillaceae</taxon>
        <taxon>Roseospira</taxon>
    </lineage>
</organism>
<evidence type="ECO:0000313" key="10">
    <source>
        <dbReference type="EMBL" id="MBB4265701.1"/>
    </source>
</evidence>
<comment type="caution">
    <text evidence="10">The sequence shown here is derived from an EMBL/GenBank/DDBJ whole genome shotgun (WGS) entry which is preliminary data.</text>
</comment>
<evidence type="ECO:0000256" key="6">
    <source>
        <dbReference type="ARBA" id="ARBA00022989"/>
    </source>
</evidence>
<protein>
    <submittedName>
        <fullName evidence="10">Putative membrane protein</fullName>
    </submittedName>
</protein>
<reference evidence="10 11" key="1">
    <citation type="submission" date="2020-08" db="EMBL/GenBank/DDBJ databases">
        <title>Genome sequencing of Purple Non-Sulfur Bacteria from various extreme environments.</title>
        <authorList>
            <person name="Mayer M."/>
        </authorList>
    </citation>
    <scope>NUCLEOTIDE SEQUENCE [LARGE SCALE GENOMIC DNA]</scope>
    <source>
        <strain evidence="10 11">JA131</strain>
    </source>
</reference>
<keyword evidence="5 9" id="KW-0812">Transmembrane</keyword>
<dbReference type="GO" id="GO:0005886">
    <property type="term" value="C:plasma membrane"/>
    <property type="evidence" value="ECO:0007669"/>
    <property type="project" value="UniProtKB-SubCell"/>
</dbReference>
<dbReference type="InterPro" id="IPR021147">
    <property type="entry name" value="DUF697"/>
</dbReference>
<keyword evidence="3" id="KW-1003">Cell membrane</keyword>
<evidence type="ECO:0000256" key="1">
    <source>
        <dbReference type="ARBA" id="ARBA00004429"/>
    </source>
</evidence>
<evidence type="ECO:0000256" key="5">
    <source>
        <dbReference type="ARBA" id="ARBA00022692"/>
    </source>
</evidence>
<dbReference type="InterPro" id="IPR006507">
    <property type="entry name" value="UPF0283"/>
</dbReference>
<evidence type="ECO:0000256" key="3">
    <source>
        <dbReference type="ARBA" id="ARBA00022475"/>
    </source>
</evidence>
<dbReference type="PANTHER" id="PTHR39342">
    <property type="entry name" value="UPF0283 MEMBRANE PROTEIN YCJF"/>
    <property type="match status" value="1"/>
</dbReference>
<dbReference type="EMBL" id="JACIGK010000008">
    <property type="protein sequence ID" value="MBB4265701.1"/>
    <property type="molecule type" value="Genomic_DNA"/>
</dbReference>
<sequence>MNAHDPLRPVPRQPGVVDPALVMSTAKPQRAPLGAMPGAVTTPMPASLGPVPHTARTPPPADTSAGDEAKAARATKVAGSSRWGRAIWLLVALMGALLVYDTVISLIDVWSRDPIGGGLLTALALAFLGALGVSVEAELRTVRRLRDVARFRKEMETALEQDSARRLSKALAPLLSMVHERRPDLVRDFRHRVQGQTECAAILKQFRGAVLVPLDQEARRAVRGNAMTVLGATAISPHPALDMAIVVWRGVVMVRKVAEIYGLRPGGLATLYLTRSVVVSAALAMAADPAGEAVANALGGSLAEKVSARFAEGSISGLRALRLGVRSIEICRPLPFEPAERNGMLHTLMQG</sequence>
<evidence type="ECO:0000256" key="8">
    <source>
        <dbReference type="SAM" id="MobiDB-lite"/>
    </source>
</evidence>
<evidence type="ECO:0000313" key="11">
    <source>
        <dbReference type="Proteomes" id="UP000554286"/>
    </source>
</evidence>
<dbReference type="AlphaFoldDB" id="A0A7W6W9Q1"/>
<dbReference type="PANTHER" id="PTHR39342:SF1">
    <property type="entry name" value="UPF0283 MEMBRANE PROTEIN YCJF"/>
    <property type="match status" value="1"/>
</dbReference>
<comment type="subcellular location">
    <subcellularLocation>
        <location evidence="1">Cell inner membrane</location>
        <topology evidence="1">Multi-pass membrane protein</topology>
    </subcellularLocation>
</comment>
<accession>A0A7W6W9Q1</accession>
<evidence type="ECO:0000256" key="9">
    <source>
        <dbReference type="SAM" id="Phobius"/>
    </source>
</evidence>
<dbReference type="NCBIfam" id="TIGR01620">
    <property type="entry name" value="hyp_HI0043"/>
    <property type="match status" value="1"/>
</dbReference>
<evidence type="ECO:0000256" key="2">
    <source>
        <dbReference type="ARBA" id="ARBA00008255"/>
    </source>
</evidence>
<feature type="transmembrane region" description="Helical" evidence="9">
    <location>
        <begin position="119"/>
        <end position="137"/>
    </location>
</feature>
<evidence type="ECO:0000256" key="4">
    <source>
        <dbReference type="ARBA" id="ARBA00022519"/>
    </source>
</evidence>
<proteinExistence type="inferred from homology"/>
<gene>
    <name evidence="10" type="ORF">GGD89_001325</name>
</gene>